<evidence type="ECO:0000256" key="8">
    <source>
        <dbReference type="HAMAP-Rule" id="MF_00500"/>
    </source>
</evidence>
<accession>A0A7T5R391</accession>
<dbReference type="AlphaFoldDB" id="A0A7T5R391"/>
<dbReference type="InterPro" id="IPR036510">
    <property type="entry name" value="Ribosomal_bS20_sf"/>
</dbReference>
<name>A0A7T5R391_9BACT</name>
<dbReference type="GO" id="GO:0003735">
    <property type="term" value="F:structural constituent of ribosome"/>
    <property type="evidence" value="ECO:0007669"/>
    <property type="project" value="InterPro"/>
</dbReference>
<evidence type="ECO:0000256" key="6">
    <source>
        <dbReference type="ARBA" id="ARBA00023274"/>
    </source>
</evidence>
<organism evidence="9 10">
    <name type="scientific">Micavibrio aeruginosavorus</name>
    <dbReference type="NCBI Taxonomy" id="349221"/>
    <lineage>
        <taxon>Bacteria</taxon>
        <taxon>Pseudomonadati</taxon>
        <taxon>Bdellovibrionota</taxon>
        <taxon>Bdellovibrionia</taxon>
        <taxon>Bdellovibrionales</taxon>
        <taxon>Pseudobdellovibrionaceae</taxon>
        <taxon>Micavibrio</taxon>
    </lineage>
</organism>
<dbReference type="Pfam" id="PF01649">
    <property type="entry name" value="Ribosomal_S20p"/>
    <property type="match status" value="1"/>
</dbReference>
<dbReference type="FunFam" id="1.20.58.110:FF:000001">
    <property type="entry name" value="30S ribosomal protein S20"/>
    <property type="match status" value="1"/>
</dbReference>
<dbReference type="NCBIfam" id="TIGR00029">
    <property type="entry name" value="S20"/>
    <property type="match status" value="1"/>
</dbReference>
<evidence type="ECO:0000256" key="1">
    <source>
        <dbReference type="ARBA" id="ARBA00003134"/>
    </source>
</evidence>
<evidence type="ECO:0000256" key="3">
    <source>
        <dbReference type="ARBA" id="ARBA00022730"/>
    </source>
</evidence>
<reference evidence="9 10" key="1">
    <citation type="submission" date="2020-07" db="EMBL/GenBank/DDBJ databases">
        <title>Huge and variable diversity of episymbiotic CPR bacteria and DPANN archaea in groundwater ecosystems.</title>
        <authorList>
            <person name="He C.Y."/>
            <person name="Keren R."/>
            <person name="Whittaker M."/>
            <person name="Farag I.F."/>
            <person name="Doudna J."/>
            <person name="Cate J.H.D."/>
            <person name="Banfield J.F."/>
        </authorList>
    </citation>
    <scope>NUCLEOTIDE SEQUENCE [LARGE SCALE GENOMIC DNA]</scope>
    <source>
        <strain evidence="9">NC_groundwater_70_Ag_B-0.1um_54_66</strain>
    </source>
</reference>
<comment type="similarity">
    <text evidence="2 8">Belongs to the bacterial ribosomal protein bS20 family.</text>
</comment>
<dbReference type="PANTHER" id="PTHR33398">
    <property type="entry name" value="30S RIBOSOMAL PROTEIN S20"/>
    <property type="match status" value="1"/>
</dbReference>
<keyword evidence="3 8" id="KW-0699">rRNA-binding</keyword>
<evidence type="ECO:0000256" key="7">
    <source>
        <dbReference type="ARBA" id="ARBA00035136"/>
    </source>
</evidence>
<dbReference type="SUPFAM" id="SSF46992">
    <property type="entry name" value="Ribosomal protein S20"/>
    <property type="match status" value="1"/>
</dbReference>
<dbReference type="HAMAP" id="MF_00500">
    <property type="entry name" value="Ribosomal_bS20"/>
    <property type="match status" value="1"/>
</dbReference>
<evidence type="ECO:0000256" key="4">
    <source>
        <dbReference type="ARBA" id="ARBA00022884"/>
    </source>
</evidence>
<evidence type="ECO:0000313" key="10">
    <source>
        <dbReference type="Proteomes" id="UP000595362"/>
    </source>
</evidence>
<dbReference type="Gene3D" id="1.20.58.110">
    <property type="entry name" value="Ribosomal protein S20"/>
    <property type="match status" value="1"/>
</dbReference>
<proteinExistence type="inferred from homology"/>
<evidence type="ECO:0000256" key="5">
    <source>
        <dbReference type="ARBA" id="ARBA00022980"/>
    </source>
</evidence>
<dbReference type="EMBL" id="CP066681">
    <property type="protein sequence ID" value="QQG36690.1"/>
    <property type="molecule type" value="Genomic_DNA"/>
</dbReference>
<dbReference type="GO" id="GO:0070181">
    <property type="term" value="F:small ribosomal subunit rRNA binding"/>
    <property type="evidence" value="ECO:0007669"/>
    <property type="project" value="TreeGrafter"/>
</dbReference>
<keyword evidence="6 8" id="KW-0687">Ribonucleoprotein</keyword>
<comment type="function">
    <text evidence="1 8">Binds directly to 16S ribosomal RNA.</text>
</comment>
<dbReference type="GO" id="GO:0006412">
    <property type="term" value="P:translation"/>
    <property type="evidence" value="ECO:0007669"/>
    <property type="project" value="UniProtKB-UniRule"/>
</dbReference>
<dbReference type="InterPro" id="IPR002583">
    <property type="entry name" value="Ribosomal_bS20"/>
</dbReference>
<dbReference type="GO" id="GO:0015935">
    <property type="term" value="C:small ribosomal subunit"/>
    <property type="evidence" value="ECO:0007669"/>
    <property type="project" value="TreeGrafter"/>
</dbReference>
<protein>
    <recommendedName>
        <fullName evidence="7 8">Small ribosomal subunit protein bS20</fullName>
    </recommendedName>
</protein>
<sequence>MANHTSAKQRIRRNARRADINGSRMSAIRTFVKKVETAIAAGNAQEAEAAYKVAQPQMMRGIAKGLLHKNTVARKMSRLSARIKALK</sequence>
<gene>
    <name evidence="8 9" type="primary">rpsT</name>
    <name evidence="9" type="ORF">HYS17_02640</name>
</gene>
<dbReference type="PANTHER" id="PTHR33398:SF1">
    <property type="entry name" value="SMALL RIBOSOMAL SUBUNIT PROTEIN BS20C"/>
    <property type="match status" value="1"/>
</dbReference>
<keyword evidence="5 8" id="KW-0689">Ribosomal protein</keyword>
<evidence type="ECO:0000313" key="9">
    <source>
        <dbReference type="EMBL" id="QQG36690.1"/>
    </source>
</evidence>
<dbReference type="Proteomes" id="UP000595362">
    <property type="component" value="Chromosome"/>
</dbReference>
<evidence type="ECO:0000256" key="2">
    <source>
        <dbReference type="ARBA" id="ARBA00007634"/>
    </source>
</evidence>
<keyword evidence="4 8" id="KW-0694">RNA-binding</keyword>